<dbReference type="InterPro" id="IPR043129">
    <property type="entry name" value="ATPase_NBD"/>
</dbReference>
<evidence type="ECO:0000256" key="16">
    <source>
        <dbReference type="HAMAP-Rule" id="MF_01274"/>
    </source>
</evidence>
<evidence type="ECO:0000256" key="12">
    <source>
        <dbReference type="ARBA" id="ARBA00022958"/>
    </source>
</evidence>
<evidence type="ECO:0000313" key="17">
    <source>
        <dbReference type="EMBL" id="TDQ33305.1"/>
    </source>
</evidence>
<feature type="active site" description="Proton acceptor" evidence="16">
    <location>
        <position position="96"/>
    </location>
</feature>
<evidence type="ECO:0000256" key="13">
    <source>
        <dbReference type="ARBA" id="ARBA00022993"/>
    </source>
</evidence>
<feature type="binding site" evidence="16">
    <location>
        <begin position="94"/>
        <end position="97"/>
    </location>
    <ligand>
        <name>substrate</name>
    </ligand>
</feature>
<protein>
    <recommendedName>
        <fullName evidence="15 16">Type III pantothenate kinase</fullName>
        <ecNumber evidence="6 16">2.7.1.33</ecNumber>
    </recommendedName>
    <alternativeName>
        <fullName evidence="16">PanK-III</fullName>
    </alternativeName>
    <alternativeName>
        <fullName evidence="16">Pantothenic acid kinase</fullName>
    </alternativeName>
</protein>
<dbReference type="NCBIfam" id="NF009853">
    <property type="entry name" value="PRK13320.1-5"/>
    <property type="match status" value="1"/>
</dbReference>
<evidence type="ECO:0000256" key="15">
    <source>
        <dbReference type="ARBA" id="ARBA00040883"/>
    </source>
</evidence>
<dbReference type="EMBL" id="SNYI01000001">
    <property type="protein sequence ID" value="TDQ33305.1"/>
    <property type="molecule type" value="Genomic_DNA"/>
</dbReference>
<comment type="pathway">
    <text evidence="4 16">Cofactor biosynthesis; coenzyme A biosynthesis; CoA from (R)-pantothenate: step 1/5.</text>
</comment>
<evidence type="ECO:0000256" key="2">
    <source>
        <dbReference type="ARBA" id="ARBA00001958"/>
    </source>
</evidence>
<proteinExistence type="inferred from homology"/>
<feature type="binding site" evidence="16">
    <location>
        <position position="117"/>
    </location>
    <ligand>
        <name>K(+)</name>
        <dbReference type="ChEBI" id="CHEBI:29103"/>
    </ligand>
</feature>
<dbReference type="GO" id="GO:0004594">
    <property type="term" value="F:pantothenate kinase activity"/>
    <property type="evidence" value="ECO:0007669"/>
    <property type="project" value="UniProtKB-UniRule"/>
</dbReference>
<keyword evidence="12 16" id="KW-0630">Potassium</keyword>
<evidence type="ECO:0000256" key="11">
    <source>
        <dbReference type="ARBA" id="ARBA00022840"/>
    </source>
</evidence>
<evidence type="ECO:0000256" key="8">
    <source>
        <dbReference type="ARBA" id="ARBA00022679"/>
    </source>
</evidence>
<dbReference type="GO" id="GO:0005524">
    <property type="term" value="F:ATP binding"/>
    <property type="evidence" value="ECO:0007669"/>
    <property type="project" value="UniProtKB-UniRule"/>
</dbReference>
<feature type="binding site" evidence="16">
    <location>
        <position position="172"/>
    </location>
    <ligand>
        <name>substrate</name>
    </ligand>
</feature>
<feature type="binding site" evidence="16">
    <location>
        <position position="87"/>
    </location>
    <ligand>
        <name>substrate</name>
    </ligand>
</feature>
<comment type="subcellular location">
    <subcellularLocation>
        <location evidence="3 16">Cytoplasm</location>
    </subcellularLocation>
</comment>
<comment type="subunit">
    <text evidence="5 16">Homodimer.</text>
</comment>
<gene>
    <name evidence="16" type="primary">coaX</name>
    <name evidence="17" type="ORF">CLV82_1144</name>
</gene>
<evidence type="ECO:0000256" key="4">
    <source>
        <dbReference type="ARBA" id="ARBA00005225"/>
    </source>
</evidence>
<comment type="function">
    <text evidence="16">Catalyzes the phosphorylation of pantothenate (Pan), the first step in CoA biosynthesis.</text>
</comment>
<evidence type="ECO:0000256" key="3">
    <source>
        <dbReference type="ARBA" id="ARBA00004496"/>
    </source>
</evidence>
<dbReference type="GO" id="GO:0046872">
    <property type="term" value="F:metal ion binding"/>
    <property type="evidence" value="ECO:0007669"/>
    <property type="project" value="UniProtKB-KW"/>
</dbReference>
<dbReference type="NCBIfam" id="TIGR00671">
    <property type="entry name" value="baf"/>
    <property type="match status" value="1"/>
</dbReference>
<reference evidence="17 18" key="1">
    <citation type="submission" date="2019-03" db="EMBL/GenBank/DDBJ databases">
        <title>Genomic Encyclopedia of Archaeal and Bacterial Type Strains, Phase II (KMG-II): from individual species to whole genera.</title>
        <authorList>
            <person name="Goeker M."/>
        </authorList>
    </citation>
    <scope>NUCLEOTIDE SEQUENCE [LARGE SCALE GENOMIC DNA]</scope>
    <source>
        <strain evidence="17 18">DSM 18435</strain>
    </source>
</reference>
<evidence type="ECO:0000256" key="10">
    <source>
        <dbReference type="ARBA" id="ARBA00022777"/>
    </source>
</evidence>
<evidence type="ECO:0000256" key="5">
    <source>
        <dbReference type="ARBA" id="ARBA00011738"/>
    </source>
</evidence>
<dbReference type="SUPFAM" id="SSF53067">
    <property type="entry name" value="Actin-like ATPase domain"/>
    <property type="match status" value="2"/>
</dbReference>
<dbReference type="GO" id="GO:0015937">
    <property type="term" value="P:coenzyme A biosynthetic process"/>
    <property type="evidence" value="ECO:0007669"/>
    <property type="project" value="UniProtKB-UniRule"/>
</dbReference>
<keyword evidence="16" id="KW-0479">Metal-binding</keyword>
<accession>A0A4R6TPS1</accession>
<evidence type="ECO:0000256" key="9">
    <source>
        <dbReference type="ARBA" id="ARBA00022741"/>
    </source>
</evidence>
<dbReference type="OrthoDB" id="9804707at2"/>
<dbReference type="InterPro" id="IPR004619">
    <property type="entry name" value="Type_III_PanK"/>
</dbReference>
<keyword evidence="10 16" id="KW-0418">Kinase</keyword>
<comment type="catalytic activity">
    <reaction evidence="1 16">
        <text>(R)-pantothenate + ATP = (R)-4'-phosphopantothenate + ADP + H(+)</text>
        <dbReference type="Rhea" id="RHEA:16373"/>
        <dbReference type="ChEBI" id="CHEBI:10986"/>
        <dbReference type="ChEBI" id="CHEBI:15378"/>
        <dbReference type="ChEBI" id="CHEBI:29032"/>
        <dbReference type="ChEBI" id="CHEBI:30616"/>
        <dbReference type="ChEBI" id="CHEBI:456216"/>
        <dbReference type="EC" id="2.7.1.33"/>
    </reaction>
</comment>
<comment type="caution">
    <text evidence="17">The sequence shown here is derived from an EMBL/GenBank/DDBJ whole genome shotgun (WGS) entry which is preliminary data.</text>
</comment>
<dbReference type="Proteomes" id="UP000295468">
    <property type="component" value="Unassembled WGS sequence"/>
</dbReference>
<evidence type="ECO:0000256" key="1">
    <source>
        <dbReference type="ARBA" id="ARBA00001206"/>
    </source>
</evidence>
<evidence type="ECO:0000256" key="14">
    <source>
        <dbReference type="ARBA" id="ARBA00038036"/>
    </source>
</evidence>
<keyword evidence="7 16" id="KW-0963">Cytoplasm</keyword>
<keyword evidence="13 16" id="KW-0173">Coenzyme A biosynthesis</keyword>
<dbReference type="CDD" id="cd24015">
    <property type="entry name" value="ASKHA_NBD_PanK-III"/>
    <property type="match status" value="1"/>
</dbReference>
<dbReference type="AlphaFoldDB" id="A0A4R6TPS1"/>
<comment type="cofactor">
    <cofactor evidence="2">
        <name>K(+)</name>
        <dbReference type="ChEBI" id="CHEBI:29103"/>
    </cofactor>
</comment>
<keyword evidence="9 16" id="KW-0547">Nucleotide-binding</keyword>
<dbReference type="PANTHER" id="PTHR34265">
    <property type="entry name" value="TYPE III PANTOTHENATE KINASE"/>
    <property type="match status" value="1"/>
</dbReference>
<feature type="binding site" evidence="16">
    <location>
        <begin position="6"/>
        <end position="13"/>
    </location>
    <ligand>
        <name>ATP</name>
        <dbReference type="ChEBI" id="CHEBI:30616"/>
    </ligand>
</feature>
<dbReference type="Pfam" id="PF03309">
    <property type="entry name" value="Pan_kinase"/>
    <property type="match status" value="1"/>
</dbReference>
<dbReference type="Gene3D" id="3.30.420.40">
    <property type="match status" value="2"/>
</dbReference>
<dbReference type="RefSeq" id="WP_133643304.1">
    <property type="nucleotide sequence ID" value="NZ_SNYI01000001.1"/>
</dbReference>
<dbReference type="EC" id="2.7.1.33" evidence="6 16"/>
<keyword evidence="8 16" id="KW-0808">Transferase</keyword>
<keyword evidence="11 16" id="KW-0067">ATP-binding</keyword>
<dbReference type="UniPathway" id="UPA00241">
    <property type="reaction ID" value="UER00352"/>
</dbReference>
<organism evidence="17 18">
    <name type="scientific">Zeaxanthinibacter enoshimensis</name>
    <dbReference type="NCBI Taxonomy" id="392009"/>
    <lineage>
        <taxon>Bacteria</taxon>
        <taxon>Pseudomonadati</taxon>
        <taxon>Bacteroidota</taxon>
        <taxon>Flavobacteriia</taxon>
        <taxon>Flavobacteriales</taxon>
        <taxon>Flavobacteriaceae</taxon>
        <taxon>Zeaxanthinibacter</taxon>
    </lineage>
</organism>
<evidence type="ECO:0000313" key="18">
    <source>
        <dbReference type="Proteomes" id="UP000295468"/>
    </source>
</evidence>
<evidence type="ECO:0000256" key="7">
    <source>
        <dbReference type="ARBA" id="ARBA00022490"/>
    </source>
</evidence>
<name>A0A4R6TPS1_9FLAO</name>
<comment type="cofactor">
    <cofactor evidence="16">
        <name>NH4(+)</name>
        <dbReference type="ChEBI" id="CHEBI:28938"/>
    </cofactor>
    <cofactor evidence="16">
        <name>K(+)</name>
        <dbReference type="ChEBI" id="CHEBI:29103"/>
    </cofactor>
    <text evidence="16">A monovalent cation. Ammonium or potassium.</text>
</comment>
<sequence>MNLIIDAGNTQVKLAVFNRNAIADYRTAAMGNFASEVKSVFKQFPNIRYAMVSSVTCLDKTAMNVLSIFCKVFVLDHSFKMPFKNSYASPATLGVDRMALATAAFYHNPNGNTLVIDAGTCVTYDMVNDYGEYLGGAISPGLRMRYKALNQQTANLPLLEPVDMIGFIGNTTDSCIHSGVINGMCQEMDGIITQYRERFSYLTVILTGGDGQFLSKRLKNTIFAHSKFLLEGLNYLLEYNKR</sequence>
<feature type="binding site" evidence="16">
    <location>
        <position position="120"/>
    </location>
    <ligand>
        <name>ATP</name>
        <dbReference type="ChEBI" id="CHEBI:30616"/>
    </ligand>
</feature>
<dbReference type="PANTHER" id="PTHR34265:SF1">
    <property type="entry name" value="TYPE III PANTOTHENATE KINASE"/>
    <property type="match status" value="1"/>
</dbReference>
<evidence type="ECO:0000256" key="6">
    <source>
        <dbReference type="ARBA" id="ARBA00012102"/>
    </source>
</evidence>
<comment type="similarity">
    <text evidence="14 16">Belongs to the type III pantothenate kinase family.</text>
</comment>
<dbReference type="HAMAP" id="MF_01274">
    <property type="entry name" value="Pantothen_kinase_3"/>
    <property type="match status" value="1"/>
</dbReference>
<keyword evidence="18" id="KW-1185">Reference proteome</keyword>
<dbReference type="GO" id="GO:0005737">
    <property type="term" value="C:cytoplasm"/>
    <property type="evidence" value="ECO:0007669"/>
    <property type="project" value="UniProtKB-SubCell"/>
</dbReference>